<evidence type="ECO:0000313" key="1">
    <source>
        <dbReference type="EMBL" id="KAJ1363494.1"/>
    </source>
</evidence>
<dbReference type="EMBL" id="JAHQIW010004746">
    <property type="protein sequence ID" value="KAJ1363494.1"/>
    <property type="molecule type" value="Genomic_DNA"/>
</dbReference>
<accession>A0AAD5NC55</accession>
<dbReference type="Gene3D" id="3.90.226.10">
    <property type="entry name" value="2-enoyl-CoA Hydratase, Chain A, domain 1"/>
    <property type="match status" value="1"/>
</dbReference>
<dbReference type="Proteomes" id="UP001196413">
    <property type="component" value="Unassembled WGS sequence"/>
</dbReference>
<name>A0AAD5NC55_PARTN</name>
<protein>
    <submittedName>
        <fullName evidence="1">Uncharacterized protein</fullName>
    </submittedName>
</protein>
<dbReference type="SUPFAM" id="SSF52096">
    <property type="entry name" value="ClpP/crotonase"/>
    <property type="match status" value="1"/>
</dbReference>
<keyword evidence="2" id="KW-1185">Reference proteome</keyword>
<evidence type="ECO:0000313" key="2">
    <source>
        <dbReference type="Proteomes" id="UP001196413"/>
    </source>
</evidence>
<dbReference type="InterPro" id="IPR029045">
    <property type="entry name" value="ClpP/crotonase-like_dom_sf"/>
</dbReference>
<dbReference type="AlphaFoldDB" id="A0AAD5NC55"/>
<comment type="caution">
    <text evidence="1">The sequence shown here is derived from an EMBL/GenBank/DDBJ whole genome shotgun (WGS) entry which is preliminary data.</text>
</comment>
<proteinExistence type="predicted"/>
<sequence length="60" mass="6561">MRFLFQVERDDSVKSVVLMSGKPGSFVAGADVEMLKKAKTVQDGANMSMSVFGDDFIRVS</sequence>
<gene>
    <name evidence="1" type="ORF">KIN20_023377</name>
</gene>
<reference evidence="1" key="1">
    <citation type="submission" date="2021-06" db="EMBL/GenBank/DDBJ databases">
        <title>Parelaphostrongylus tenuis whole genome reference sequence.</title>
        <authorList>
            <person name="Garwood T.J."/>
            <person name="Larsen P.A."/>
            <person name="Fountain-Jones N.M."/>
            <person name="Garbe J.R."/>
            <person name="Macchietto M.G."/>
            <person name="Kania S.A."/>
            <person name="Gerhold R.W."/>
            <person name="Richards J.E."/>
            <person name="Wolf T.M."/>
        </authorList>
    </citation>
    <scope>NUCLEOTIDE SEQUENCE</scope>
    <source>
        <strain evidence="1">MNPRO001-30</strain>
        <tissue evidence="1">Meninges</tissue>
    </source>
</reference>
<organism evidence="1 2">
    <name type="scientific">Parelaphostrongylus tenuis</name>
    <name type="common">Meningeal worm</name>
    <dbReference type="NCBI Taxonomy" id="148309"/>
    <lineage>
        <taxon>Eukaryota</taxon>
        <taxon>Metazoa</taxon>
        <taxon>Ecdysozoa</taxon>
        <taxon>Nematoda</taxon>
        <taxon>Chromadorea</taxon>
        <taxon>Rhabditida</taxon>
        <taxon>Rhabditina</taxon>
        <taxon>Rhabditomorpha</taxon>
        <taxon>Strongyloidea</taxon>
        <taxon>Metastrongylidae</taxon>
        <taxon>Parelaphostrongylus</taxon>
    </lineage>
</organism>